<sequence>MGAERRLAAGQRPAGAAIKWGLLIVEWGEVTNASLMSPFGIPHLPLFLNRSGGSLSRGYCGFVGVVRT</sequence>
<dbReference type="RefSeq" id="WP_145435643.1">
    <property type="nucleotide sequence ID" value="NZ_CP036339.1"/>
</dbReference>
<evidence type="ECO:0000313" key="1">
    <source>
        <dbReference type="EMBL" id="QDT75870.1"/>
    </source>
</evidence>
<accession>A0A517U5N0</accession>
<gene>
    <name evidence="1" type="ORF">I41_51140</name>
</gene>
<reference evidence="1 2" key="1">
    <citation type="submission" date="2019-02" db="EMBL/GenBank/DDBJ databases">
        <title>Deep-cultivation of Planctomycetes and their phenomic and genomic characterization uncovers novel biology.</title>
        <authorList>
            <person name="Wiegand S."/>
            <person name="Jogler M."/>
            <person name="Boedeker C."/>
            <person name="Pinto D."/>
            <person name="Vollmers J."/>
            <person name="Rivas-Marin E."/>
            <person name="Kohn T."/>
            <person name="Peeters S.H."/>
            <person name="Heuer A."/>
            <person name="Rast P."/>
            <person name="Oberbeckmann S."/>
            <person name="Bunk B."/>
            <person name="Jeske O."/>
            <person name="Meyerdierks A."/>
            <person name="Storesund J.E."/>
            <person name="Kallscheuer N."/>
            <person name="Luecker S."/>
            <person name="Lage O.M."/>
            <person name="Pohl T."/>
            <person name="Merkel B.J."/>
            <person name="Hornburger P."/>
            <person name="Mueller R.-W."/>
            <person name="Bruemmer F."/>
            <person name="Labrenz M."/>
            <person name="Spormann A.M."/>
            <person name="Op den Camp H."/>
            <person name="Overmann J."/>
            <person name="Amann R."/>
            <person name="Jetten M.S.M."/>
            <person name="Mascher T."/>
            <person name="Medema M.H."/>
            <person name="Devos D.P."/>
            <person name="Kaster A.-K."/>
            <person name="Ovreas L."/>
            <person name="Rohde M."/>
            <person name="Galperin M.Y."/>
            <person name="Jogler C."/>
        </authorList>
    </citation>
    <scope>NUCLEOTIDE SEQUENCE [LARGE SCALE GENOMIC DNA]</scope>
    <source>
        <strain evidence="1 2">I41</strain>
    </source>
</reference>
<dbReference type="Proteomes" id="UP000317909">
    <property type="component" value="Chromosome"/>
</dbReference>
<name>A0A517U5N0_9BACT</name>
<dbReference type="AlphaFoldDB" id="A0A517U5N0"/>
<protein>
    <submittedName>
        <fullName evidence="1">Uncharacterized protein</fullName>
    </submittedName>
</protein>
<dbReference type="KEGG" id="llh:I41_51140"/>
<evidence type="ECO:0000313" key="2">
    <source>
        <dbReference type="Proteomes" id="UP000317909"/>
    </source>
</evidence>
<organism evidence="1 2">
    <name type="scientific">Lacipirellula limnantheis</name>
    <dbReference type="NCBI Taxonomy" id="2528024"/>
    <lineage>
        <taxon>Bacteria</taxon>
        <taxon>Pseudomonadati</taxon>
        <taxon>Planctomycetota</taxon>
        <taxon>Planctomycetia</taxon>
        <taxon>Pirellulales</taxon>
        <taxon>Lacipirellulaceae</taxon>
        <taxon>Lacipirellula</taxon>
    </lineage>
</organism>
<keyword evidence="2" id="KW-1185">Reference proteome</keyword>
<dbReference type="EMBL" id="CP036339">
    <property type="protein sequence ID" value="QDT75870.1"/>
    <property type="molecule type" value="Genomic_DNA"/>
</dbReference>
<proteinExistence type="predicted"/>